<dbReference type="PATRIC" id="fig|1265738.3.peg.321"/>
<organism evidence="1 2">
    <name type="scientific">Rhodopirellula maiorica SM1</name>
    <dbReference type="NCBI Taxonomy" id="1265738"/>
    <lineage>
        <taxon>Bacteria</taxon>
        <taxon>Pseudomonadati</taxon>
        <taxon>Planctomycetota</taxon>
        <taxon>Planctomycetia</taxon>
        <taxon>Pirellulales</taxon>
        <taxon>Pirellulaceae</taxon>
        <taxon>Novipirellula</taxon>
    </lineage>
</organism>
<keyword evidence="2" id="KW-1185">Reference proteome</keyword>
<evidence type="ECO:0000313" key="2">
    <source>
        <dbReference type="Proteomes" id="UP000011991"/>
    </source>
</evidence>
<protein>
    <submittedName>
        <fullName evidence="1">Uncharacterized protein</fullName>
    </submittedName>
</protein>
<gene>
    <name evidence="1" type="ORF">RMSM_00314</name>
</gene>
<sequence length="40" mass="4658">MLQEKTRELWRIPLLEHHPMGAKDDIEAFAPGYMLPPLRG</sequence>
<dbReference type="AlphaFoldDB" id="M5RU90"/>
<accession>M5RU90</accession>
<name>M5RU90_9BACT</name>
<reference evidence="1 2" key="1">
    <citation type="journal article" date="2013" name="Mar. Genomics">
        <title>Expression of sulfatases in Rhodopirellula baltica and the diversity of sulfatases in the genus Rhodopirellula.</title>
        <authorList>
            <person name="Wegner C.E."/>
            <person name="Richter-Heitmann T."/>
            <person name="Klindworth A."/>
            <person name="Klockow C."/>
            <person name="Richter M."/>
            <person name="Achstetter T."/>
            <person name="Glockner F.O."/>
            <person name="Harder J."/>
        </authorList>
    </citation>
    <scope>NUCLEOTIDE SEQUENCE [LARGE SCALE GENOMIC DNA]</scope>
    <source>
        <strain evidence="1 2">SM1</strain>
    </source>
</reference>
<proteinExistence type="predicted"/>
<dbReference type="EMBL" id="ANOG01000043">
    <property type="protein sequence ID" value="EMI22761.1"/>
    <property type="molecule type" value="Genomic_DNA"/>
</dbReference>
<comment type="caution">
    <text evidence="1">The sequence shown here is derived from an EMBL/GenBank/DDBJ whole genome shotgun (WGS) entry which is preliminary data.</text>
</comment>
<dbReference type="Proteomes" id="UP000011991">
    <property type="component" value="Unassembled WGS sequence"/>
</dbReference>
<evidence type="ECO:0000313" key="1">
    <source>
        <dbReference type="EMBL" id="EMI22761.1"/>
    </source>
</evidence>